<feature type="transmembrane region" description="Helical" evidence="8">
    <location>
        <begin position="121"/>
        <end position="142"/>
    </location>
</feature>
<evidence type="ECO:0000256" key="6">
    <source>
        <dbReference type="ARBA" id="ARBA00022989"/>
    </source>
</evidence>
<feature type="transmembrane region" description="Helical" evidence="8">
    <location>
        <begin position="289"/>
        <end position="307"/>
    </location>
</feature>
<comment type="similarity">
    <text evidence="2">Belongs to the major facilitator superfamily. EmrB family.</text>
</comment>
<feature type="transmembrane region" description="Helical" evidence="8">
    <location>
        <begin position="182"/>
        <end position="199"/>
    </location>
</feature>
<keyword evidence="6 8" id="KW-1133">Transmembrane helix</keyword>
<gene>
    <name evidence="10" type="ORF">FWJ25_18705</name>
</gene>
<dbReference type="Gene3D" id="1.20.1250.20">
    <property type="entry name" value="MFS general substrate transporter like domains"/>
    <property type="match status" value="1"/>
</dbReference>
<keyword evidence="7 8" id="KW-0472">Membrane</keyword>
<evidence type="ECO:0000313" key="11">
    <source>
        <dbReference type="Proteomes" id="UP000323161"/>
    </source>
</evidence>
<dbReference type="Gene3D" id="1.20.1720.10">
    <property type="entry name" value="Multidrug resistance protein D"/>
    <property type="match status" value="1"/>
</dbReference>
<proteinExistence type="inferred from homology"/>
<comment type="caution">
    <text evidence="10">The sequence shown here is derived from an EMBL/GenBank/DDBJ whole genome shotgun (WGS) entry which is preliminary data.</text>
</comment>
<keyword evidence="11" id="KW-1185">Reference proteome</keyword>
<keyword evidence="5 8" id="KW-0812">Transmembrane</keyword>
<dbReference type="AlphaFoldDB" id="A0A5B0V7S4"/>
<accession>A0A5B0V7S4</accession>
<evidence type="ECO:0000313" key="10">
    <source>
        <dbReference type="EMBL" id="KAA1170597.1"/>
    </source>
</evidence>
<dbReference type="PANTHER" id="PTHR42718:SF9">
    <property type="entry name" value="MAJOR FACILITATOR SUPERFAMILY MULTIDRUG TRANSPORTER MFSC"/>
    <property type="match status" value="1"/>
</dbReference>
<comment type="subcellular location">
    <subcellularLocation>
        <location evidence="1">Cell membrane</location>
        <topology evidence="1">Multi-pass membrane protein</topology>
    </subcellularLocation>
</comment>
<keyword evidence="3" id="KW-0813">Transport</keyword>
<dbReference type="InterPro" id="IPR004638">
    <property type="entry name" value="EmrB-like"/>
</dbReference>
<dbReference type="PANTHER" id="PTHR42718">
    <property type="entry name" value="MAJOR FACILITATOR SUPERFAMILY MULTIDRUG TRANSPORTER MFSC"/>
    <property type="match status" value="1"/>
</dbReference>
<feature type="transmembrane region" description="Helical" evidence="8">
    <location>
        <begin position="62"/>
        <end position="81"/>
    </location>
</feature>
<feature type="transmembrane region" description="Helical" evidence="8">
    <location>
        <begin position="249"/>
        <end position="269"/>
    </location>
</feature>
<feature type="transmembrane region" description="Helical" evidence="8">
    <location>
        <begin position="87"/>
        <end position="109"/>
    </location>
</feature>
<feature type="transmembrane region" description="Helical" evidence="8">
    <location>
        <begin position="458"/>
        <end position="475"/>
    </location>
</feature>
<dbReference type="EMBL" id="VTUU01000016">
    <property type="protein sequence ID" value="KAA1170597.1"/>
    <property type="molecule type" value="Genomic_DNA"/>
</dbReference>
<feature type="transmembrane region" description="Helical" evidence="8">
    <location>
        <begin position="148"/>
        <end position="170"/>
    </location>
</feature>
<reference evidence="10 11" key="1">
    <citation type="submission" date="2019-08" db="EMBL/GenBank/DDBJ databases">
        <title>Marinobacter ZYF650 sp. nov., a marine bacterium isolated from seawater of the Mariana trench.</title>
        <authorList>
            <person name="Ahmad W."/>
        </authorList>
    </citation>
    <scope>NUCLEOTIDE SEQUENCE [LARGE SCALE GENOMIC DNA]</scope>
    <source>
        <strain evidence="10 11">ZYF650</strain>
    </source>
</reference>
<evidence type="ECO:0000256" key="2">
    <source>
        <dbReference type="ARBA" id="ARBA00008537"/>
    </source>
</evidence>
<feature type="transmembrane region" description="Helical" evidence="8">
    <location>
        <begin position="382"/>
        <end position="400"/>
    </location>
</feature>
<dbReference type="PROSITE" id="PS50850">
    <property type="entry name" value="MFS"/>
    <property type="match status" value="1"/>
</dbReference>
<feature type="transmembrane region" description="Helical" evidence="8">
    <location>
        <begin position="314"/>
        <end position="335"/>
    </location>
</feature>
<feature type="transmembrane region" description="Helical" evidence="8">
    <location>
        <begin position="341"/>
        <end position="361"/>
    </location>
</feature>
<name>A0A5B0V7S4_9GAMM</name>
<dbReference type="SUPFAM" id="SSF103473">
    <property type="entry name" value="MFS general substrate transporter"/>
    <property type="match status" value="1"/>
</dbReference>
<dbReference type="NCBIfam" id="TIGR00711">
    <property type="entry name" value="efflux_EmrB"/>
    <property type="match status" value="1"/>
</dbReference>
<evidence type="ECO:0000259" key="9">
    <source>
        <dbReference type="PROSITE" id="PS50850"/>
    </source>
</evidence>
<evidence type="ECO:0000256" key="1">
    <source>
        <dbReference type="ARBA" id="ARBA00004651"/>
    </source>
</evidence>
<protein>
    <submittedName>
        <fullName evidence="10">DHA2 family efflux MFS transporter permease subunit</fullName>
    </submittedName>
</protein>
<evidence type="ECO:0000256" key="4">
    <source>
        <dbReference type="ARBA" id="ARBA00022475"/>
    </source>
</evidence>
<sequence>MLATIMQAVDTTIANVALPNMQGSMSSTSEQIAWVLTSYIVAAAIMTPMTGFLSARIGRKRLFVISVTGFTITSLLCGVAVSLEQIVLFRLLQGIFGAGLVPLSQSVLLDTFPKEKHGSAMAIWGVGVMVGPILGPTLGGYLTEYYNWRWVFFINLPVGILALAGILMFVPETEKSNRRFDLFGFALLSLAIGSLQLMLDRGQSLDWFSSTEIIIETLVAAVCFYMFVVHMMTAKEPFLEPGLFMDRNLIIGLIFIFIVGVILLATLALLPPYLQNLMGYPVITTGELLAPRGMGSMVAMLMVGRLVNRVDVRLLVGTGLTLTAYSLFEMAQFNLNIQPSALVFTGIVQGLGLGFIFVPLSTITFSTLDQRYLTEGTAMFSLMRNIGSSIGISAMVALAARNTQINHAVLGEQLTPFREPLQRMMGGAGIGLSSDQTLAMLNEELTRQSAAIAYLNDFRFMAWMTLAVIPLIFLFRGSKEASSKPEGKGAESAPQEA</sequence>
<dbReference type="Proteomes" id="UP000323161">
    <property type="component" value="Unassembled WGS sequence"/>
</dbReference>
<dbReference type="GO" id="GO:0022857">
    <property type="term" value="F:transmembrane transporter activity"/>
    <property type="evidence" value="ECO:0007669"/>
    <property type="project" value="InterPro"/>
</dbReference>
<organism evidence="10 11">
    <name type="scientific">Marinobacter salinexigens</name>
    <dbReference type="NCBI Taxonomy" id="2919747"/>
    <lineage>
        <taxon>Bacteria</taxon>
        <taxon>Pseudomonadati</taxon>
        <taxon>Pseudomonadota</taxon>
        <taxon>Gammaproteobacteria</taxon>
        <taxon>Pseudomonadales</taxon>
        <taxon>Marinobacteraceae</taxon>
        <taxon>Marinobacter</taxon>
    </lineage>
</organism>
<evidence type="ECO:0000256" key="7">
    <source>
        <dbReference type="ARBA" id="ARBA00023136"/>
    </source>
</evidence>
<dbReference type="Pfam" id="PF07690">
    <property type="entry name" value="MFS_1"/>
    <property type="match status" value="1"/>
</dbReference>
<keyword evidence="4" id="KW-1003">Cell membrane</keyword>
<evidence type="ECO:0000256" key="5">
    <source>
        <dbReference type="ARBA" id="ARBA00022692"/>
    </source>
</evidence>
<dbReference type="InterPro" id="IPR011701">
    <property type="entry name" value="MFS"/>
</dbReference>
<feature type="domain" description="Major facilitator superfamily (MFS) profile" evidence="9">
    <location>
        <begin position="1"/>
        <end position="482"/>
    </location>
</feature>
<evidence type="ECO:0000256" key="8">
    <source>
        <dbReference type="SAM" id="Phobius"/>
    </source>
</evidence>
<dbReference type="InterPro" id="IPR036259">
    <property type="entry name" value="MFS_trans_sf"/>
</dbReference>
<evidence type="ECO:0000256" key="3">
    <source>
        <dbReference type="ARBA" id="ARBA00022448"/>
    </source>
</evidence>
<dbReference type="GO" id="GO:0005886">
    <property type="term" value="C:plasma membrane"/>
    <property type="evidence" value="ECO:0007669"/>
    <property type="project" value="UniProtKB-SubCell"/>
</dbReference>
<dbReference type="CDD" id="cd17503">
    <property type="entry name" value="MFS_LmrB_MDR_like"/>
    <property type="match status" value="1"/>
</dbReference>
<feature type="transmembrane region" description="Helical" evidence="8">
    <location>
        <begin position="32"/>
        <end position="55"/>
    </location>
</feature>
<feature type="transmembrane region" description="Helical" evidence="8">
    <location>
        <begin position="205"/>
        <end position="228"/>
    </location>
</feature>
<dbReference type="InterPro" id="IPR020846">
    <property type="entry name" value="MFS_dom"/>
</dbReference>